<feature type="transmembrane region" description="Helical" evidence="9">
    <location>
        <begin position="41"/>
        <end position="62"/>
    </location>
</feature>
<evidence type="ECO:0000256" key="2">
    <source>
        <dbReference type="ARBA" id="ARBA00010992"/>
    </source>
</evidence>
<feature type="transmembrane region" description="Helical" evidence="9">
    <location>
        <begin position="74"/>
        <end position="95"/>
    </location>
</feature>
<evidence type="ECO:0000256" key="5">
    <source>
        <dbReference type="ARBA" id="ARBA00022692"/>
    </source>
</evidence>
<keyword evidence="6" id="KW-0769">Symport</keyword>
<evidence type="ECO:0000313" key="12">
    <source>
        <dbReference type="Proteomes" id="UP001417504"/>
    </source>
</evidence>
<feature type="transmembrane region" description="Helical" evidence="9">
    <location>
        <begin position="190"/>
        <end position="210"/>
    </location>
</feature>
<evidence type="ECO:0000259" key="10">
    <source>
        <dbReference type="PROSITE" id="PS50850"/>
    </source>
</evidence>
<dbReference type="Gene3D" id="1.20.1250.20">
    <property type="entry name" value="MFS general substrate transporter like domains"/>
    <property type="match status" value="1"/>
</dbReference>
<comment type="subcellular location">
    <subcellularLocation>
        <location evidence="1">Membrane</location>
        <topology evidence="1">Multi-pass membrane protein</topology>
    </subcellularLocation>
</comment>
<evidence type="ECO:0000256" key="4">
    <source>
        <dbReference type="ARBA" id="ARBA00022597"/>
    </source>
</evidence>
<dbReference type="EMBL" id="JBBNAE010000001">
    <property type="protein sequence ID" value="KAK9156222.1"/>
    <property type="molecule type" value="Genomic_DNA"/>
</dbReference>
<evidence type="ECO:0000256" key="3">
    <source>
        <dbReference type="ARBA" id="ARBA00022448"/>
    </source>
</evidence>
<proteinExistence type="inferred from homology"/>
<dbReference type="PRINTS" id="PR00171">
    <property type="entry name" value="SUGRTRNSPORT"/>
</dbReference>
<dbReference type="GO" id="GO:0015293">
    <property type="term" value="F:symporter activity"/>
    <property type="evidence" value="ECO:0007669"/>
    <property type="project" value="UniProtKB-KW"/>
</dbReference>
<reference evidence="11 12" key="1">
    <citation type="submission" date="2024-01" db="EMBL/GenBank/DDBJ databases">
        <title>Genome assemblies of Stephania.</title>
        <authorList>
            <person name="Yang L."/>
        </authorList>
    </citation>
    <scope>NUCLEOTIDE SEQUENCE [LARGE SCALE GENOMIC DNA]</scope>
    <source>
        <strain evidence="11">QJT</strain>
        <tissue evidence="11">Leaf</tissue>
    </source>
</reference>
<feature type="transmembrane region" description="Helical" evidence="9">
    <location>
        <begin position="107"/>
        <end position="126"/>
    </location>
</feature>
<dbReference type="InterPro" id="IPR003663">
    <property type="entry name" value="Sugar/inositol_transpt"/>
</dbReference>
<evidence type="ECO:0000256" key="7">
    <source>
        <dbReference type="ARBA" id="ARBA00022989"/>
    </source>
</evidence>
<dbReference type="PANTHER" id="PTHR23500:SF574">
    <property type="entry name" value="SUGAR TRANSPORT PROTEIN 1"/>
    <property type="match status" value="1"/>
</dbReference>
<comment type="similarity">
    <text evidence="2">Belongs to the major facilitator superfamily. Sugar transporter (TC 2.A.1.1) family.</text>
</comment>
<dbReference type="PANTHER" id="PTHR23500">
    <property type="entry name" value="SOLUTE CARRIER FAMILY 2, FACILITATED GLUCOSE TRANSPORTER"/>
    <property type="match status" value="1"/>
</dbReference>
<evidence type="ECO:0000313" key="11">
    <source>
        <dbReference type="EMBL" id="KAK9156222.1"/>
    </source>
</evidence>
<feature type="transmembrane region" description="Helical" evidence="9">
    <location>
        <begin position="216"/>
        <end position="235"/>
    </location>
</feature>
<gene>
    <name evidence="11" type="ORF">Sjap_003702</name>
</gene>
<dbReference type="InterPro" id="IPR020846">
    <property type="entry name" value="MFS_dom"/>
</dbReference>
<dbReference type="InterPro" id="IPR036259">
    <property type="entry name" value="MFS_trans_sf"/>
</dbReference>
<feature type="domain" description="Major facilitator superfamily (MFS) profile" evidence="10">
    <location>
        <begin position="1"/>
        <end position="255"/>
    </location>
</feature>
<dbReference type="GO" id="GO:0015144">
    <property type="term" value="F:carbohydrate transmembrane transporter activity"/>
    <property type="evidence" value="ECO:0007669"/>
    <property type="project" value="InterPro"/>
</dbReference>
<accession>A0AAP0KPB0</accession>
<name>A0AAP0KPB0_9MAGN</name>
<dbReference type="Proteomes" id="UP001417504">
    <property type="component" value="Unassembled WGS sequence"/>
</dbReference>
<organism evidence="11 12">
    <name type="scientific">Stephania japonica</name>
    <dbReference type="NCBI Taxonomy" id="461633"/>
    <lineage>
        <taxon>Eukaryota</taxon>
        <taxon>Viridiplantae</taxon>
        <taxon>Streptophyta</taxon>
        <taxon>Embryophyta</taxon>
        <taxon>Tracheophyta</taxon>
        <taxon>Spermatophyta</taxon>
        <taxon>Magnoliopsida</taxon>
        <taxon>Ranunculales</taxon>
        <taxon>Menispermaceae</taxon>
        <taxon>Menispermoideae</taxon>
        <taxon>Cissampelideae</taxon>
        <taxon>Stephania</taxon>
    </lineage>
</organism>
<dbReference type="PROSITE" id="PS50850">
    <property type="entry name" value="MFS"/>
    <property type="match status" value="1"/>
</dbReference>
<comment type="caution">
    <text evidence="11">The sequence shown here is derived from an EMBL/GenBank/DDBJ whole genome shotgun (WGS) entry which is preliminary data.</text>
</comment>
<dbReference type="PROSITE" id="PS00217">
    <property type="entry name" value="SUGAR_TRANSPORT_2"/>
    <property type="match status" value="1"/>
</dbReference>
<feature type="transmembrane region" description="Helical" evidence="9">
    <location>
        <begin position="19"/>
        <end position="35"/>
    </location>
</feature>
<sequence>MAGGDSIVSSTAKEYPGRFTWFFFLIGAGLNAAAVDVSIIYIGRILLGVGVGFALQFVPLYISEMAPSKLRGRLNNVFQLMIAIGIFAANLINYFSNKIKGGWGWRLSLGLAAVPAAIVLVGSVCLPDTPNSMTECGVSEEDVKKNIRRLRGAEDIHQEYHDLCECANAHEAKNNTKWLTIFQRKYRLQMLTGINVIMFYAPVLFLTLGFKNPLELAAITSLINFAATGHAFIMVDKKGRRFLFLEGGRMCSSAT</sequence>
<dbReference type="InterPro" id="IPR005829">
    <property type="entry name" value="Sugar_transporter_CS"/>
</dbReference>
<dbReference type="InterPro" id="IPR045262">
    <property type="entry name" value="STP/PLT_plant"/>
</dbReference>
<dbReference type="Pfam" id="PF00083">
    <property type="entry name" value="Sugar_tr"/>
    <property type="match status" value="1"/>
</dbReference>
<dbReference type="AlphaFoldDB" id="A0AAP0KPB0"/>
<dbReference type="SUPFAM" id="SSF103473">
    <property type="entry name" value="MFS general substrate transporter"/>
    <property type="match status" value="1"/>
</dbReference>
<keyword evidence="5 9" id="KW-0812">Transmembrane</keyword>
<evidence type="ECO:0000256" key="8">
    <source>
        <dbReference type="ARBA" id="ARBA00023136"/>
    </source>
</evidence>
<keyword evidence="12" id="KW-1185">Reference proteome</keyword>
<protein>
    <recommendedName>
        <fullName evidence="10">Major facilitator superfamily (MFS) profile domain-containing protein</fullName>
    </recommendedName>
</protein>
<keyword evidence="4" id="KW-0762">Sugar transport</keyword>
<dbReference type="GO" id="GO:0016020">
    <property type="term" value="C:membrane"/>
    <property type="evidence" value="ECO:0007669"/>
    <property type="project" value="UniProtKB-SubCell"/>
</dbReference>
<dbReference type="InterPro" id="IPR005828">
    <property type="entry name" value="MFS_sugar_transport-like"/>
</dbReference>
<keyword evidence="8 9" id="KW-0472">Membrane</keyword>
<evidence type="ECO:0000256" key="6">
    <source>
        <dbReference type="ARBA" id="ARBA00022847"/>
    </source>
</evidence>
<keyword evidence="3" id="KW-0813">Transport</keyword>
<evidence type="ECO:0000256" key="1">
    <source>
        <dbReference type="ARBA" id="ARBA00004141"/>
    </source>
</evidence>
<keyword evidence="7 9" id="KW-1133">Transmembrane helix</keyword>
<evidence type="ECO:0000256" key="9">
    <source>
        <dbReference type="SAM" id="Phobius"/>
    </source>
</evidence>